<dbReference type="GO" id="GO:0043190">
    <property type="term" value="C:ATP-binding cassette (ABC) transporter complex"/>
    <property type="evidence" value="ECO:0007669"/>
    <property type="project" value="InterPro"/>
</dbReference>
<dbReference type="AlphaFoldDB" id="A0A3G6JFH3"/>
<organism evidence="7">
    <name type="scientific">Lactobacillus delbrueckii subsp. lactis</name>
    <dbReference type="NCBI Taxonomy" id="29397"/>
    <lineage>
        <taxon>Bacteria</taxon>
        <taxon>Bacillati</taxon>
        <taxon>Bacillota</taxon>
        <taxon>Bacilli</taxon>
        <taxon>Lactobacillales</taxon>
        <taxon>Lactobacillaceae</taxon>
        <taxon>Lactobacillus</taxon>
    </lineage>
</organism>
<evidence type="ECO:0000256" key="5">
    <source>
        <dbReference type="RuleBase" id="RU361157"/>
    </source>
</evidence>
<dbReference type="InterPro" id="IPR047817">
    <property type="entry name" value="ABC2_TM_bact-type"/>
</dbReference>
<evidence type="ECO:0000313" key="7">
    <source>
        <dbReference type="EMBL" id="AZA16752.1"/>
    </source>
</evidence>
<evidence type="ECO:0000256" key="4">
    <source>
        <dbReference type="ARBA" id="ARBA00023136"/>
    </source>
</evidence>
<keyword evidence="2 5" id="KW-0812">Transmembrane</keyword>
<accession>A0A3G6JFH3</accession>
<sequence>MNPQHFRNISLGLRSIRIVANNEWRAFVHNKGLLLSMFMQPLITYGLLVMALNQNLASVHYESLILPYKQYALTGVLSFFMTTQMSQAMYRATVDKEYGLLAIKFTNGVQPWHYLTGMSFFPIAGLLFQSAVLIVLGLATGGVYNLGLLLLSLLVLIISLEFWSTLGIVLSTRISSYQQRDIIMTLIFSPVAYAAPTLYVFSNNSPLIIKVLAYINPLSYQLKALRTVAFGIFNINDLLIALVLTIIMIIFAQIILRRMPLSLAER</sequence>
<dbReference type="InterPro" id="IPR013525">
    <property type="entry name" value="ABC2_TM"/>
</dbReference>
<name>A0A3G6JFH3_LACDL</name>
<reference evidence="7" key="1">
    <citation type="submission" date="2018-07" db="EMBL/GenBank/DDBJ databases">
        <authorList>
            <person name="Somerville V."/>
        </authorList>
    </citation>
    <scope>NUCLEOTIDE SEQUENCE</scope>
    <source>
        <strain evidence="7">NWC_2_2</strain>
    </source>
</reference>
<evidence type="ECO:0000256" key="1">
    <source>
        <dbReference type="ARBA" id="ARBA00004141"/>
    </source>
</evidence>
<gene>
    <name evidence="7" type="ORF">DQL93_09875</name>
</gene>
<feature type="transmembrane region" description="Helical" evidence="5">
    <location>
        <begin position="182"/>
        <end position="201"/>
    </location>
</feature>
<dbReference type="PIRSF" id="PIRSF006648">
    <property type="entry name" value="DrrB"/>
    <property type="match status" value="1"/>
</dbReference>
<feature type="transmembrane region" description="Helical" evidence="5">
    <location>
        <begin position="238"/>
        <end position="256"/>
    </location>
</feature>
<keyword evidence="5" id="KW-0813">Transport</keyword>
<dbReference type="PANTHER" id="PTHR43229">
    <property type="entry name" value="NODULATION PROTEIN J"/>
    <property type="match status" value="1"/>
</dbReference>
<proteinExistence type="inferred from homology"/>
<feature type="transmembrane region" description="Helical" evidence="5">
    <location>
        <begin position="111"/>
        <end position="136"/>
    </location>
</feature>
<keyword evidence="4 5" id="KW-0472">Membrane</keyword>
<comment type="similarity">
    <text evidence="5">Belongs to the ABC-2 integral membrane protein family.</text>
</comment>
<dbReference type="RefSeq" id="WP_003622413.1">
    <property type="nucleotide sequence ID" value="NZ_CP046131.1"/>
</dbReference>
<comment type="subcellular location">
    <subcellularLocation>
        <location evidence="5">Cell membrane</location>
        <topology evidence="5">Multi-pass membrane protein</topology>
    </subcellularLocation>
    <subcellularLocation>
        <location evidence="1">Membrane</location>
        <topology evidence="1">Multi-pass membrane protein</topology>
    </subcellularLocation>
</comment>
<dbReference type="PANTHER" id="PTHR43229:SF2">
    <property type="entry name" value="NODULATION PROTEIN J"/>
    <property type="match status" value="1"/>
</dbReference>
<feature type="transmembrane region" description="Helical" evidence="5">
    <location>
        <begin position="71"/>
        <end position="90"/>
    </location>
</feature>
<dbReference type="PROSITE" id="PS51012">
    <property type="entry name" value="ABC_TM2"/>
    <property type="match status" value="1"/>
</dbReference>
<protein>
    <recommendedName>
        <fullName evidence="5">Transport permease protein</fullName>
    </recommendedName>
</protein>
<keyword evidence="5" id="KW-1003">Cell membrane</keyword>
<evidence type="ECO:0000256" key="2">
    <source>
        <dbReference type="ARBA" id="ARBA00022692"/>
    </source>
</evidence>
<keyword evidence="3 5" id="KW-1133">Transmembrane helix</keyword>
<dbReference type="Pfam" id="PF01061">
    <property type="entry name" value="ABC2_membrane"/>
    <property type="match status" value="1"/>
</dbReference>
<evidence type="ECO:0000256" key="3">
    <source>
        <dbReference type="ARBA" id="ARBA00022989"/>
    </source>
</evidence>
<feature type="transmembrane region" description="Helical" evidence="5">
    <location>
        <begin position="148"/>
        <end position="170"/>
    </location>
</feature>
<feature type="transmembrane region" description="Helical" evidence="5">
    <location>
        <begin position="32"/>
        <end position="51"/>
    </location>
</feature>
<feature type="domain" description="ABC transmembrane type-2" evidence="6">
    <location>
        <begin position="32"/>
        <end position="259"/>
    </location>
</feature>
<evidence type="ECO:0000259" key="6">
    <source>
        <dbReference type="PROSITE" id="PS51012"/>
    </source>
</evidence>
<dbReference type="GO" id="GO:0140359">
    <property type="term" value="F:ABC-type transporter activity"/>
    <property type="evidence" value="ECO:0007669"/>
    <property type="project" value="InterPro"/>
</dbReference>
<dbReference type="InterPro" id="IPR000412">
    <property type="entry name" value="ABC_2_transport"/>
</dbReference>
<dbReference type="InterPro" id="IPR051784">
    <property type="entry name" value="Nod_factor_ABC_transporter"/>
</dbReference>
<dbReference type="EMBL" id="CP031023">
    <property type="protein sequence ID" value="AZA16752.1"/>
    <property type="molecule type" value="Genomic_DNA"/>
</dbReference>